<keyword evidence="3" id="KW-1185">Reference proteome</keyword>
<feature type="chain" id="PRO_5009916525" description="Calx-beta domain-containing protein" evidence="1">
    <location>
        <begin position="23"/>
        <end position="146"/>
    </location>
</feature>
<accession>A0A1M6CVI7</accession>
<keyword evidence="1" id="KW-0732">Signal</keyword>
<evidence type="ECO:0008006" key="4">
    <source>
        <dbReference type="Google" id="ProtNLM"/>
    </source>
</evidence>
<evidence type="ECO:0000313" key="2">
    <source>
        <dbReference type="EMBL" id="SHI64903.1"/>
    </source>
</evidence>
<dbReference type="AlphaFoldDB" id="A0A1M6CVI7"/>
<dbReference type="PROSITE" id="PS51257">
    <property type="entry name" value="PROKAR_LIPOPROTEIN"/>
    <property type="match status" value="1"/>
</dbReference>
<dbReference type="EMBL" id="FQYV01000004">
    <property type="protein sequence ID" value="SHI64903.1"/>
    <property type="molecule type" value="Genomic_DNA"/>
</dbReference>
<gene>
    <name evidence="2" type="ORF">SAMN04487908_10484</name>
</gene>
<name>A0A1M6CVI7_9FLAO</name>
<dbReference type="OrthoDB" id="1441212at2"/>
<evidence type="ECO:0000256" key="1">
    <source>
        <dbReference type="SAM" id="SignalP"/>
    </source>
</evidence>
<sequence length="146" mass="15931">MKKLKFLTLILTIALVAVSCESYDDYDTDRDTVAGFTKKTQNINSIPQDGEKSTTVDVFASDVKSFERTFSVVTVPVTNPEENTPTAENNYRYDATVTIPANERLGTLTVTGVDNSLTSDRTFFMLSIQGGEDVVSGGTIMIGLKN</sequence>
<dbReference type="RefSeq" id="WP_073215336.1">
    <property type="nucleotide sequence ID" value="NZ_FNNS01000005.1"/>
</dbReference>
<organism evidence="2 3">
    <name type="scientific">Aequorivita viscosa</name>
    <dbReference type="NCBI Taxonomy" id="797419"/>
    <lineage>
        <taxon>Bacteria</taxon>
        <taxon>Pseudomonadati</taxon>
        <taxon>Bacteroidota</taxon>
        <taxon>Flavobacteriia</taxon>
        <taxon>Flavobacteriales</taxon>
        <taxon>Flavobacteriaceae</taxon>
        <taxon>Aequorivita</taxon>
    </lineage>
</organism>
<protein>
    <recommendedName>
        <fullName evidence="4">Calx-beta domain-containing protein</fullName>
    </recommendedName>
</protein>
<dbReference type="STRING" id="797419.SAMN05216556_10584"/>
<evidence type="ECO:0000313" key="3">
    <source>
        <dbReference type="Proteomes" id="UP000184172"/>
    </source>
</evidence>
<dbReference type="Proteomes" id="UP000184172">
    <property type="component" value="Unassembled WGS sequence"/>
</dbReference>
<reference evidence="3" key="1">
    <citation type="submission" date="2016-11" db="EMBL/GenBank/DDBJ databases">
        <authorList>
            <person name="Varghese N."/>
            <person name="Submissions S."/>
        </authorList>
    </citation>
    <scope>NUCLEOTIDE SEQUENCE [LARGE SCALE GENOMIC DNA]</scope>
    <source>
        <strain evidence="3">DSM 26349</strain>
    </source>
</reference>
<proteinExistence type="predicted"/>
<feature type="signal peptide" evidence="1">
    <location>
        <begin position="1"/>
        <end position="22"/>
    </location>
</feature>